<keyword evidence="3" id="KW-1185">Reference proteome</keyword>
<dbReference type="RefSeq" id="WP_184137332.1">
    <property type="nucleotide sequence ID" value="NZ_JACHFL010000020.1"/>
</dbReference>
<gene>
    <name evidence="2" type="ORF">HNQ08_004787</name>
</gene>
<dbReference type="Proteomes" id="UP000552709">
    <property type="component" value="Unassembled WGS sequence"/>
</dbReference>
<evidence type="ECO:0000313" key="2">
    <source>
        <dbReference type="EMBL" id="MBB5365661.1"/>
    </source>
</evidence>
<protein>
    <submittedName>
        <fullName evidence="2">Uncharacterized protein</fullName>
    </submittedName>
</protein>
<name>A0A7W8JYP5_9DEIO</name>
<evidence type="ECO:0000256" key="1">
    <source>
        <dbReference type="SAM" id="MobiDB-lite"/>
    </source>
</evidence>
<accession>A0A7W8JYP5</accession>
<dbReference type="AlphaFoldDB" id="A0A7W8JYP5"/>
<feature type="region of interest" description="Disordered" evidence="1">
    <location>
        <begin position="22"/>
        <end position="49"/>
    </location>
</feature>
<dbReference type="EMBL" id="JACHFL010000020">
    <property type="protein sequence ID" value="MBB5365661.1"/>
    <property type="molecule type" value="Genomic_DNA"/>
</dbReference>
<reference evidence="2 3" key="1">
    <citation type="submission" date="2020-08" db="EMBL/GenBank/DDBJ databases">
        <title>Genomic Encyclopedia of Type Strains, Phase IV (KMG-IV): sequencing the most valuable type-strain genomes for metagenomic binning, comparative biology and taxonomic classification.</title>
        <authorList>
            <person name="Goeker M."/>
        </authorList>
    </citation>
    <scope>NUCLEOTIDE SEQUENCE [LARGE SCALE GENOMIC DNA]</scope>
    <source>
        <strain evidence="2 3">DSM 27939</strain>
    </source>
</reference>
<feature type="compositionally biased region" description="Basic residues" evidence="1">
    <location>
        <begin position="27"/>
        <end position="37"/>
    </location>
</feature>
<sequence length="112" mass="12362">MGRQEILSVGCAGGALLRAPERAERKVRSKAHHRPTRKAALPTTEGEDRPIGPAVWLLDAYEEQDAQAKAERAKVFVKERVQGQPLPRLEELLDLEAFRPKRGRGAGTADRG</sequence>
<evidence type="ECO:0000313" key="3">
    <source>
        <dbReference type="Proteomes" id="UP000552709"/>
    </source>
</evidence>
<comment type="caution">
    <text evidence="2">The sequence shown here is derived from an EMBL/GenBank/DDBJ whole genome shotgun (WGS) entry which is preliminary data.</text>
</comment>
<proteinExistence type="predicted"/>
<organism evidence="2 3">
    <name type="scientific">Deinococcus humi</name>
    <dbReference type="NCBI Taxonomy" id="662880"/>
    <lineage>
        <taxon>Bacteria</taxon>
        <taxon>Thermotogati</taxon>
        <taxon>Deinococcota</taxon>
        <taxon>Deinococci</taxon>
        <taxon>Deinococcales</taxon>
        <taxon>Deinococcaceae</taxon>
        <taxon>Deinococcus</taxon>
    </lineage>
</organism>